<dbReference type="OrthoDB" id="10037294at2759"/>
<dbReference type="GO" id="GO:0016020">
    <property type="term" value="C:membrane"/>
    <property type="evidence" value="ECO:0007669"/>
    <property type="project" value="UniProtKB-SubCell"/>
</dbReference>
<dbReference type="PANTHER" id="PTHR46876:SF1">
    <property type="entry name" value="LOW-DENSITY LIPOPROTEIN RECEPTOR-RELATED PROTEIN 11"/>
    <property type="match status" value="1"/>
</dbReference>
<dbReference type="InParanoid" id="A0A1V9XZF6"/>
<evidence type="ECO:0000256" key="5">
    <source>
        <dbReference type="ARBA" id="ARBA00023136"/>
    </source>
</evidence>
<keyword evidence="4" id="KW-1133">Transmembrane helix</keyword>
<protein>
    <recommendedName>
        <fullName evidence="8">MANSC domain-containing protein</fullName>
    </recommendedName>
</protein>
<evidence type="ECO:0000256" key="1">
    <source>
        <dbReference type="ARBA" id="ARBA00004479"/>
    </source>
</evidence>
<evidence type="ECO:0000313" key="10">
    <source>
        <dbReference type="Proteomes" id="UP000192247"/>
    </source>
</evidence>
<evidence type="ECO:0000256" key="7">
    <source>
        <dbReference type="SAM" id="MobiDB-lite"/>
    </source>
</evidence>
<dbReference type="AlphaFoldDB" id="A0A1V9XZF6"/>
<dbReference type="Pfam" id="PF07502">
    <property type="entry name" value="MANEC"/>
    <property type="match status" value="1"/>
</dbReference>
<evidence type="ECO:0000256" key="4">
    <source>
        <dbReference type="ARBA" id="ARBA00022989"/>
    </source>
</evidence>
<dbReference type="SMART" id="SM00765">
    <property type="entry name" value="MANEC"/>
    <property type="match status" value="1"/>
</dbReference>
<organism evidence="9 10">
    <name type="scientific">Tropilaelaps mercedesae</name>
    <dbReference type="NCBI Taxonomy" id="418985"/>
    <lineage>
        <taxon>Eukaryota</taxon>
        <taxon>Metazoa</taxon>
        <taxon>Ecdysozoa</taxon>
        <taxon>Arthropoda</taxon>
        <taxon>Chelicerata</taxon>
        <taxon>Arachnida</taxon>
        <taxon>Acari</taxon>
        <taxon>Parasitiformes</taxon>
        <taxon>Mesostigmata</taxon>
        <taxon>Gamasina</taxon>
        <taxon>Dermanyssoidea</taxon>
        <taxon>Laelapidae</taxon>
        <taxon>Tropilaelaps</taxon>
    </lineage>
</organism>
<sequence length="194" mass="20908">VISGLSGPVPNVNAAGMGADLARILRSFSIRQGQIIQPSESQANGARYLNDTVIATNEDCLIWCWETTHCNVAIFGTVTMQRAEVSHGRDVVSRKCYLFDCGPGNRQCSFVDNENYITSCLIHGSPLHTTSHGQLQGEQPMINQRGARLHQLVGGDSSNPQGRDKSQAQGMNNNNINNNGLVAADKSSGILVSR</sequence>
<dbReference type="PROSITE" id="PS50986">
    <property type="entry name" value="MANSC"/>
    <property type="match status" value="1"/>
</dbReference>
<dbReference type="InterPro" id="IPR011106">
    <property type="entry name" value="MANSC_N"/>
</dbReference>
<keyword evidence="3" id="KW-0732">Signal</keyword>
<feature type="non-terminal residue" evidence="9">
    <location>
        <position position="1"/>
    </location>
</feature>
<evidence type="ECO:0000313" key="9">
    <source>
        <dbReference type="EMBL" id="OQR78748.1"/>
    </source>
</evidence>
<comment type="caution">
    <text evidence="9">The sequence shown here is derived from an EMBL/GenBank/DDBJ whole genome shotgun (WGS) entry which is preliminary data.</text>
</comment>
<dbReference type="EMBL" id="MNPL01001857">
    <property type="protein sequence ID" value="OQR78748.1"/>
    <property type="molecule type" value="Genomic_DNA"/>
</dbReference>
<dbReference type="InterPro" id="IPR013980">
    <property type="entry name" value="MANSC_dom"/>
</dbReference>
<evidence type="ECO:0000256" key="3">
    <source>
        <dbReference type="ARBA" id="ARBA00022729"/>
    </source>
</evidence>
<keyword evidence="2" id="KW-0812">Transmembrane</keyword>
<name>A0A1V9XZF6_9ACAR</name>
<keyword evidence="6" id="KW-0325">Glycoprotein</keyword>
<evidence type="ECO:0000256" key="2">
    <source>
        <dbReference type="ARBA" id="ARBA00022692"/>
    </source>
</evidence>
<evidence type="ECO:0000259" key="8">
    <source>
        <dbReference type="PROSITE" id="PS50986"/>
    </source>
</evidence>
<proteinExistence type="predicted"/>
<feature type="region of interest" description="Disordered" evidence="7">
    <location>
        <begin position="152"/>
        <end position="181"/>
    </location>
</feature>
<comment type="subcellular location">
    <subcellularLocation>
        <location evidence="1">Membrane</location>
        <topology evidence="1">Single-pass type I membrane protein</topology>
    </subcellularLocation>
</comment>
<reference evidence="9" key="1">
    <citation type="journal article" date="2017" name="Gigascience">
        <title>Draft genome of the honey bee ectoparasitic mite, Tropilaelaps mercedesae, is shaped by the parasitic life history.</title>
        <authorList>
            <person name="Dong X."/>
            <person name="Armstrong S.D."/>
            <person name="Xia D."/>
            <person name="Makepeace B.L."/>
            <person name="Darby A.C."/>
            <person name="Kadowaki T."/>
        </authorList>
    </citation>
    <scope>NUCLEOTIDE SEQUENCE [LARGE SCALE GENOMIC DNA]</scope>
    <source>
        <strain evidence="9">Wuxi-XJTLU</strain>
    </source>
</reference>
<dbReference type="Proteomes" id="UP000192247">
    <property type="component" value="Unassembled WGS sequence"/>
</dbReference>
<accession>A0A1V9XZF6</accession>
<keyword evidence="5" id="KW-0472">Membrane</keyword>
<feature type="compositionally biased region" description="Polar residues" evidence="7">
    <location>
        <begin position="156"/>
        <end position="171"/>
    </location>
</feature>
<evidence type="ECO:0000256" key="6">
    <source>
        <dbReference type="ARBA" id="ARBA00023180"/>
    </source>
</evidence>
<feature type="domain" description="MANSC" evidence="8">
    <location>
        <begin position="30"/>
        <end position="119"/>
    </location>
</feature>
<feature type="non-terminal residue" evidence="9">
    <location>
        <position position="194"/>
    </location>
</feature>
<keyword evidence="10" id="KW-1185">Reference proteome</keyword>
<dbReference type="PANTHER" id="PTHR46876">
    <property type="entry name" value="LOW-DENSITY LIPOPROTEIN RECEPTOR-RELATED PROTEIN 11"/>
    <property type="match status" value="1"/>
</dbReference>
<gene>
    <name evidence="9" type="ORF">BIW11_06204</name>
</gene>